<gene>
    <name evidence="2" type="ORF">LSAT_V11C600307640</name>
</gene>
<proteinExistence type="predicted"/>
<dbReference type="Pfam" id="PF13966">
    <property type="entry name" value="zf-RVT"/>
    <property type="match status" value="1"/>
</dbReference>
<evidence type="ECO:0000313" key="3">
    <source>
        <dbReference type="Proteomes" id="UP000235145"/>
    </source>
</evidence>
<reference evidence="2 3" key="1">
    <citation type="journal article" date="2017" name="Nat. Commun.">
        <title>Genome assembly with in vitro proximity ligation data and whole-genome triplication in lettuce.</title>
        <authorList>
            <person name="Reyes-Chin-Wo S."/>
            <person name="Wang Z."/>
            <person name="Yang X."/>
            <person name="Kozik A."/>
            <person name="Arikit S."/>
            <person name="Song C."/>
            <person name="Xia L."/>
            <person name="Froenicke L."/>
            <person name="Lavelle D.O."/>
            <person name="Truco M.J."/>
            <person name="Xia R."/>
            <person name="Zhu S."/>
            <person name="Xu C."/>
            <person name="Xu H."/>
            <person name="Xu X."/>
            <person name="Cox K."/>
            <person name="Korf I."/>
            <person name="Meyers B.C."/>
            <person name="Michelmore R.W."/>
        </authorList>
    </citation>
    <scope>NUCLEOTIDE SEQUENCE [LARGE SCALE GENOMIC DNA]</scope>
    <source>
        <strain evidence="3">cv. Salinas</strain>
        <tissue evidence="2">Seedlings</tissue>
    </source>
</reference>
<accession>A0A9R1XBD9</accession>
<protein>
    <recommendedName>
        <fullName evidence="1">Reverse transcriptase zinc-binding domain-containing protein</fullName>
    </recommendedName>
</protein>
<comment type="caution">
    <text evidence="2">The sequence shown here is derived from an EMBL/GenBank/DDBJ whole genome shotgun (WGS) entry which is preliminary data.</text>
</comment>
<feature type="domain" description="Reverse transcriptase zinc-binding" evidence="1">
    <location>
        <begin position="122"/>
        <end position="183"/>
    </location>
</feature>
<organism evidence="2 3">
    <name type="scientific">Lactuca sativa</name>
    <name type="common">Garden lettuce</name>
    <dbReference type="NCBI Taxonomy" id="4236"/>
    <lineage>
        <taxon>Eukaryota</taxon>
        <taxon>Viridiplantae</taxon>
        <taxon>Streptophyta</taxon>
        <taxon>Embryophyta</taxon>
        <taxon>Tracheophyta</taxon>
        <taxon>Spermatophyta</taxon>
        <taxon>Magnoliopsida</taxon>
        <taxon>eudicotyledons</taxon>
        <taxon>Gunneridae</taxon>
        <taxon>Pentapetalae</taxon>
        <taxon>asterids</taxon>
        <taxon>campanulids</taxon>
        <taxon>Asterales</taxon>
        <taxon>Asteraceae</taxon>
        <taxon>Cichorioideae</taxon>
        <taxon>Cichorieae</taxon>
        <taxon>Lactucinae</taxon>
        <taxon>Lactuca</taxon>
    </lineage>
</organism>
<dbReference type="InterPro" id="IPR026960">
    <property type="entry name" value="RVT-Znf"/>
</dbReference>
<sequence length="185" mass="21126">MGVAFLTSPNVLWARVVRVIHGVSAFIGTSLPAGSSSIWIDILKVVSQMSVKGFDLLWFFKRKMGDGALTYFWEDHIQAEDKFAQSSFMLPRGRAENMQWFEFRALINDVLLAPVKDREFFVSSAHGFLDDVLLPTSSSNTWWYRMVLIKVNVLAWRFSLDKLPTRVNLDRRGLDIPSLCCLFAT</sequence>
<evidence type="ECO:0000313" key="2">
    <source>
        <dbReference type="EMBL" id="KAJ0202292.1"/>
    </source>
</evidence>
<keyword evidence="3" id="KW-1185">Reference proteome</keyword>
<dbReference type="AlphaFoldDB" id="A0A9R1XBD9"/>
<evidence type="ECO:0000259" key="1">
    <source>
        <dbReference type="Pfam" id="PF13966"/>
    </source>
</evidence>
<name>A0A9R1XBD9_LACSA</name>
<dbReference type="EMBL" id="NBSK02000006">
    <property type="protein sequence ID" value="KAJ0202292.1"/>
    <property type="molecule type" value="Genomic_DNA"/>
</dbReference>
<dbReference type="Proteomes" id="UP000235145">
    <property type="component" value="Unassembled WGS sequence"/>
</dbReference>